<name>D9SX38_CLOC7</name>
<dbReference type="GO" id="GO:0033179">
    <property type="term" value="C:proton-transporting V-type ATPase, V0 domain"/>
    <property type="evidence" value="ECO:0007669"/>
    <property type="project" value="InterPro"/>
</dbReference>
<gene>
    <name evidence="10" type="ordered locus">Clocel_1655</name>
</gene>
<comment type="similarity">
    <text evidence="2">Belongs to the V-ATPase 116 kDa subunit family.</text>
</comment>
<reference evidence="10 11" key="1">
    <citation type="submission" date="2010-08" db="EMBL/GenBank/DDBJ databases">
        <title>Complete sequence of Clostridium cellulovorans 743B.</title>
        <authorList>
            <consortium name="US DOE Joint Genome Institute"/>
            <person name="Lucas S."/>
            <person name="Copeland A."/>
            <person name="Lapidus A."/>
            <person name="Cheng J.-F."/>
            <person name="Bruce D."/>
            <person name="Goodwin L."/>
            <person name="Pitluck S."/>
            <person name="Chertkov O."/>
            <person name="Detter J.C."/>
            <person name="Han C."/>
            <person name="Tapia R."/>
            <person name="Land M."/>
            <person name="Hauser L."/>
            <person name="Chang Y.-J."/>
            <person name="Jeffries C."/>
            <person name="Kyrpides N."/>
            <person name="Ivanova N."/>
            <person name="Mikhailova N."/>
            <person name="Hemme C.L."/>
            <person name="Woyke T."/>
        </authorList>
    </citation>
    <scope>NUCLEOTIDE SEQUENCE [LARGE SCALE GENOMIC DNA]</scope>
    <source>
        <strain evidence="11">ATCC 35296 / DSM 3052 / OCM 3 / 743B</strain>
    </source>
</reference>
<evidence type="ECO:0000313" key="10">
    <source>
        <dbReference type="EMBL" id="ADL51399.1"/>
    </source>
</evidence>
<sequence length="658" mass="75349">MAIVKMDKFTLLFFESQKEKLLTALQGFESIQFINLQDQELLEKNEEFKNLKKDSVNVNLSDYNEQLSKIRFSLEFLKDYMPKQSALKSIQKEKASITVKNLQRFVENSNWFKIYKDLKEKEETIVALTNEIGKYETEIQVLDKWKNFDATFEALKNLKYTKAYLGTIQKNYEISFINDLSDSAKNTYVEILGKDSQDVFLHIIMEKNDEPLCEELFKKYGFSIFQPTYEGIPQNIIKEFFKEIKTAENKISHIKENLKSYEEQYEKLQYAFDYYNNLLMREEAATNFLKTEKVVAISGWIPSEEKNTFSSLIKSTVGEKFSIEYEEIKEEEFEDVPIKLKNRKFASNFEGIVEMYSLPKYNEIDPTPIMSIFYFIFFGMMLSDAGYGLLLLFGSLFMVKFTKDKEKAKTYKLFMLAGISTVIWGAIYGSWFGDLFSKYLGIDIPYLLDPGKSVTSILLISVAMGVVHIFVGLGIKGYIYIRDGKYLDAIYDVLTWYSTLIGAFLWIGTGMVGLPSVATTIGMILFIIGAIGLLLTQGREHPTIGARLGWGIYGVYGMTSYLGDIVSYSRLLALGLATGFIANAFNLIVALIPSPFSIVLSPVIFLLLHGFNMAVNALGSYVHAARLQYLEFFNKFYEGGGKKFTPYKLSDNYIKITK</sequence>
<dbReference type="OrthoDB" id="9803814at2"/>
<keyword evidence="6" id="KW-0406">Ion transport</keyword>
<dbReference type="HOGENOM" id="CLU_025558_1_0_9"/>
<proteinExistence type="inferred from homology"/>
<dbReference type="PANTHER" id="PTHR11629">
    <property type="entry name" value="VACUOLAR PROTON ATPASES"/>
    <property type="match status" value="1"/>
</dbReference>
<dbReference type="InterPro" id="IPR002490">
    <property type="entry name" value="V-ATPase_116kDa_su"/>
</dbReference>
<comment type="subcellular location">
    <subcellularLocation>
        <location evidence="1">Membrane</location>
        <topology evidence="1">Multi-pass membrane protein</topology>
    </subcellularLocation>
</comment>
<dbReference type="EMBL" id="CP002160">
    <property type="protein sequence ID" value="ADL51399.1"/>
    <property type="molecule type" value="Genomic_DNA"/>
</dbReference>
<feature type="transmembrane region" description="Helical" evidence="9">
    <location>
        <begin position="372"/>
        <end position="399"/>
    </location>
</feature>
<evidence type="ECO:0000256" key="9">
    <source>
        <dbReference type="SAM" id="Phobius"/>
    </source>
</evidence>
<feature type="transmembrane region" description="Helical" evidence="9">
    <location>
        <begin position="513"/>
        <end position="535"/>
    </location>
</feature>
<dbReference type="Proteomes" id="UP000002730">
    <property type="component" value="Chromosome"/>
</dbReference>
<evidence type="ECO:0000256" key="6">
    <source>
        <dbReference type="ARBA" id="ARBA00023065"/>
    </source>
</evidence>
<evidence type="ECO:0000256" key="8">
    <source>
        <dbReference type="SAM" id="Coils"/>
    </source>
</evidence>
<accession>D9SX38</accession>
<feature type="transmembrane region" description="Helical" evidence="9">
    <location>
        <begin position="571"/>
        <end position="592"/>
    </location>
</feature>
<keyword evidence="11" id="KW-1185">Reference proteome</keyword>
<evidence type="ECO:0000256" key="4">
    <source>
        <dbReference type="ARBA" id="ARBA00022692"/>
    </source>
</evidence>
<dbReference type="PANTHER" id="PTHR11629:SF63">
    <property type="entry name" value="V-TYPE PROTON ATPASE SUBUNIT A"/>
    <property type="match status" value="1"/>
</dbReference>
<evidence type="ECO:0000256" key="5">
    <source>
        <dbReference type="ARBA" id="ARBA00022989"/>
    </source>
</evidence>
<keyword evidence="8" id="KW-0175">Coiled coil</keyword>
<dbReference type="GO" id="GO:0007035">
    <property type="term" value="P:vacuolar acidification"/>
    <property type="evidence" value="ECO:0007669"/>
    <property type="project" value="TreeGrafter"/>
</dbReference>
<dbReference type="GO" id="GO:0051117">
    <property type="term" value="F:ATPase binding"/>
    <property type="evidence" value="ECO:0007669"/>
    <property type="project" value="TreeGrafter"/>
</dbReference>
<keyword evidence="5 9" id="KW-1133">Transmembrane helix</keyword>
<keyword evidence="4 9" id="KW-0812">Transmembrane</keyword>
<dbReference type="AlphaFoldDB" id="D9SX38"/>
<dbReference type="GO" id="GO:0016471">
    <property type="term" value="C:vacuolar proton-transporting V-type ATPase complex"/>
    <property type="evidence" value="ECO:0007669"/>
    <property type="project" value="TreeGrafter"/>
</dbReference>
<keyword evidence="3" id="KW-0813">Transport</keyword>
<feature type="transmembrane region" description="Helical" evidence="9">
    <location>
        <begin position="486"/>
        <end position="507"/>
    </location>
</feature>
<protein>
    <submittedName>
        <fullName evidence="10">V-type ATPase 116 kDa subunit</fullName>
    </submittedName>
</protein>
<dbReference type="eggNOG" id="COG1269">
    <property type="taxonomic scope" value="Bacteria"/>
</dbReference>
<evidence type="ECO:0000256" key="1">
    <source>
        <dbReference type="ARBA" id="ARBA00004141"/>
    </source>
</evidence>
<feature type="transmembrane region" description="Helical" evidence="9">
    <location>
        <begin position="411"/>
        <end position="433"/>
    </location>
</feature>
<evidence type="ECO:0000313" key="11">
    <source>
        <dbReference type="Proteomes" id="UP000002730"/>
    </source>
</evidence>
<organism evidence="10 11">
    <name type="scientific">Clostridium cellulovorans (strain ATCC 35296 / DSM 3052 / OCM 3 / 743B)</name>
    <dbReference type="NCBI Taxonomy" id="573061"/>
    <lineage>
        <taxon>Bacteria</taxon>
        <taxon>Bacillati</taxon>
        <taxon>Bacillota</taxon>
        <taxon>Clostridia</taxon>
        <taxon>Eubacteriales</taxon>
        <taxon>Clostridiaceae</taxon>
        <taxon>Clostridium</taxon>
    </lineage>
</organism>
<evidence type="ECO:0000256" key="7">
    <source>
        <dbReference type="ARBA" id="ARBA00023136"/>
    </source>
</evidence>
<feature type="transmembrane region" description="Helical" evidence="9">
    <location>
        <begin position="453"/>
        <end position="474"/>
    </location>
</feature>
<evidence type="ECO:0000256" key="2">
    <source>
        <dbReference type="ARBA" id="ARBA00009904"/>
    </source>
</evidence>
<evidence type="ECO:0000256" key="3">
    <source>
        <dbReference type="ARBA" id="ARBA00022448"/>
    </source>
</evidence>
<keyword evidence="7 9" id="KW-0472">Membrane</keyword>
<dbReference type="GO" id="GO:0046961">
    <property type="term" value="F:proton-transporting ATPase activity, rotational mechanism"/>
    <property type="evidence" value="ECO:0007669"/>
    <property type="project" value="InterPro"/>
</dbReference>
<dbReference type="STRING" id="573061.Clocel_1655"/>
<dbReference type="Pfam" id="PF01496">
    <property type="entry name" value="V_ATPase_I"/>
    <property type="match status" value="1"/>
</dbReference>
<feature type="coiled-coil region" evidence="8">
    <location>
        <begin position="237"/>
        <end position="271"/>
    </location>
</feature>
<feature type="transmembrane region" description="Helical" evidence="9">
    <location>
        <begin position="598"/>
        <end position="618"/>
    </location>
</feature>
<dbReference type="KEGG" id="ccb:Clocel_1655"/>